<reference evidence="2" key="1">
    <citation type="journal article" date="2002" name="Science">
        <title>The draft genome of Ciona intestinalis: insights into chordate and vertebrate origins.</title>
        <authorList>
            <person name="Dehal P."/>
            <person name="Satou Y."/>
            <person name="Campbell R.K."/>
            <person name="Chapman J."/>
            <person name="Degnan B."/>
            <person name="De Tomaso A."/>
            <person name="Davidson B."/>
            <person name="Di Gregorio A."/>
            <person name="Gelpke M."/>
            <person name="Goodstein D.M."/>
            <person name="Harafuji N."/>
            <person name="Hastings K.E."/>
            <person name="Ho I."/>
            <person name="Hotta K."/>
            <person name="Huang W."/>
            <person name="Kawashima T."/>
            <person name="Lemaire P."/>
            <person name="Martinez D."/>
            <person name="Meinertzhagen I.A."/>
            <person name="Necula S."/>
            <person name="Nonaka M."/>
            <person name="Putnam N."/>
            <person name="Rash S."/>
            <person name="Saiga H."/>
            <person name="Satake M."/>
            <person name="Terry A."/>
            <person name="Yamada L."/>
            <person name="Wang H.G."/>
            <person name="Awazu S."/>
            <person name="Azumi K."/>
            <person name="Boore J."/>
            <person name="Branno M."/>
            <person name="Chin-Bow S."/>
            <person name="DeSantis R."/>
            <person name="Doyle S."/>
            <person name="Francino P."/>
            <person name="Keys D.N."/>
            <person name="Haga S."/>
            <person name="Hayashi H."/>
            <person name="Hino K."/>
            <person name="Imai K.S."/>
            <person name="Inaba K."/>
            <person name="Kano S."/>
            <person name="Kobayashi K."/>
            <person name="Kobayashi M."/>
            <person name="Lee B.I."/>
            <person name="Makabe K.W."/>
            <person name="Manohar C."/>
            <person name="Matassi G."/>
            <person name="Medina M."/>
            <person name="Mochizuki Y."/>
            <person name="Mount S."/>
            <person name="Morishita T."/>
            <person name="Miura S."/>
            <person name="Nakayama A."/>
            <person name="Nishizaka S."/>
            <person name="Nomoto H."/>
            <person name="Ohta F."/>
            <person name="Oishi K."/>
            <person name="Rigoutsos I."/>
            <person name="Sano M."/>
            <person name="Sasaki A."/>
            <person name="Sasakura Y."/>
            <person name="Shoguchi E."/>
            <person name="Shin-i T."/>
            <person name="Spagnuolo A."/>
            <person name="Stainier D."/>
            <person name="Suzuki M.M."/>
            <person name="Tassy O."/>
            <person name="Takatori N."/>
            <person name="Tokuoka M."/>
            <person name="Yagi K."/>
            <person name="Yoshizaki F."/>
            <person name="Wada S."/>
            <person name="Zhang C."/>
            <person name="Hyatt P.D."/>
            <person name="Larimer F."/>
            <person name="Detter C."/>
            <person name="Doggett N."/>
            <person name="Glavina T."/>
            <person name="Hawkins T."/>
            <person name="Richardson P."/>
            <person name="Lucas S."/>
            <person name="Kohara Y."/>
            <person name="Levine M."/>
            <person name="Satoh N."/>
            <person name="Rokhsar D.S."/>
        </authorList>
    </citation>
    <scope>NUCLEOTIDE SEQUENCE [LARGE SCALE GENOMIC DNA]</scope>
</reference>
<name>F6RM86_CIOIN</name>
<accession>F6RM86</accession>
<dbReference type="EMBL" id="EAAA01001603">
    <property type="status" value="NOT_ANNOTATED_CDS"/>
    <property type="molecule type" value="Genomic_DNA"/>
</dbReference>
<organism evidence="1 2">
    <name type="scientific">Ciona intestinalis</name>
    <name type="common">Transparent sea squirt</name>
    <name type="synonym">Ascidia intestinalis</name>
    <dbReference type="NCBI Taxonomy" id="7719"/>
    <lineage>
        <taxon>Eukaryota</taxon>
        <taxon>Metazoa</taxon>
        <taxon>Chordata</taxon>
        <taxon>Tunicata</taxon>
        <taxon>Ascidiacea</taxon>
        <taxon>Phlebobranchia</taxon>
        <taxon>Cionidae</taxon>
        <taxon>Ciona</taxon>
    </lineage>
</organism>
<reference evidence="1" key="3">
    <citation type="submission" date="2025-08" db="UniProtKB">
        <authorList>
            <consortium name="Ensembl"/>
        </authorList>
    </citation>
    <scope>IDENTIFICATION</scope>
</reference>
<dbReference type="AlphaFoldDB" id="F6RM86"/>
<reference evidence="1" key="2">
    <citation type="journal article" date="2008" name="Genome Biol.">
        <title>Improved genome assembly and evidence-based global gene model set for the chordate Ciona intestinalis: new insight into intron and operon populations.</title>
        <authorList>
            <person name="Satou Y."/>
            <person name="Mineta K."/>
            <person name="Ogasawara M."/>
            <person name="Sasakura Y."/>
            <person name="Shoguchi E."/>
            <person name="Ueno K."/>
            <person name="Yamada L."/>
            <person name="Matsumoto J."/>
            <person name="Wasserscheid J."/>
            <person name="Dewar K."/>
            <person name="Wiley G.B."/>
            <person name="Macmil S.L."/>
            <person name="Roe B.A."/>
            <person name="Zeller R.W."/>
            <person name="Hastings K.E."/>
            <person name="Lemaire P."/>
            <person name="Lindquist E."/>
            <person name="Endo T."/>
            <person name="Hotta K."/>
            <person name="Inaba K."/>
        </authorList>
    </citation>
    <scope>NUCLEOTIDE SEQUENCE [LARGE SCALE GENOMIC DNA]</scope>
    <source>
        <strain evidence="1">wild type</strain>
    </source>
</reference>
<dbReference type="HOGENOM" id="CLU_3421319_0_0_1"/>
<protein>
    <submittedName>
        <fullName evidence="1">Uncharacterized protein</fullName>
    </submittedName>
</protein>
<keyword evidence="2" id="KW-1185">Reference proteome</keyword>
<dbReference type="Ensembl" id="ENSCINT00000009637.3">
    <property type="protein sequence ID" value="ENSCINP00000009637.3"/>
    <property type="gene ID" value="ENSCING00000024677.1"/>
</dbReference>
<evidence type="ECO:0000313" key="1">
    <source>
        <dbReference type="Ensembl" id="ENSCINP00000009637.3"/>
    </source>
</evidence>
<evidence type="ECO:0000313" key="2">
    <source>
        <dbReference type="Proteomes" id="UP000008144"/>
    </source>
</evidence>
<dbReference type="Proteomes" id="UP000008144">
    <property type="component" value="Chromosome 2"/>
</dbReference>
<proteinExistence type="predicted"/>
<dbReference type="InParanoid" id="F6RM86"/>
<reference evidence="1" key="4">
    <citation type="submission" date="2025-09" db="UniProtKB">
        <authorList>
            <consortium name="Ensembl"/>
        </authorList>
    </citation>
    <scope>IDENTIFICATION</scope>
</reference>
<sequence length="24" mass="2708">MTSLILFRPFVLCFAAMMTSSARN</sequence>